<keyword evidence="7" id="KW-0325">Glycoprotein</keyword>
<accession>A0AAD4H7Q9</accession>
<evidence type="ECO:0000256" key="6">
    <source>
        <dbReference type="ARBA" id="ARBA00023136"/>
    </source>
</evidence>
<comment type="caution">
    <text evidence="11">The sequence shown here is derived from an EMBL/GenBank/DDBJ whole genome shotgun (WGS) entry which is preliminary data.</text>
</comment>
<evidence type="ECO:0000256" key="1">
    <source>
        <dbReference type="ARBA" id="ARBA00004141"/>
    </source>
</evidence>
<gene>
    <name evidence="11" type="ORF">BGZ95_009625</name>
</gene>
<keyword evidence="6 9" id="KW-0472">Membrane</keyword>
<dbReference type="GO" id="GO:0016020">
    <property type="term" value="C:membrane"/>
    <property type="evidence" value="ECO:0007669"/>
    <property type="project" value="UniProtKB-SubCell"/>
</dbReference>
<protein>
    <recommendedName>
        <fullName evidence="10">TM2 domain-containing protein</fullName>
    </recommendedName>
</protein>
<dbReference type="Pfam" id="PF05154">
    <property type="entry name" value="TM2"/>
    <property type="match status" value="1"/>
</dbReference>
<evidence type="ECO:0000256" key="3">
    <source>
        <dbReference type="ARBA" id="ARBA00022692"/>
    </source>
</evidence>
<sequence length="175" mass="19385">MSNYGATNAAPASGTQARDQESQALLPGQHANTEANDTFYGRTFVHVHTHRKRYFILWLLAAVAAIWTVVGLHYYYEKNKEHTPPPGDEGKLIEGLLTSMRPPSVCESDRSYPIAILLSIFLGEFGVDRFYLGYIFTGLLKLATVGGFGIWYIIDIVLIILGALPDHNGCRLMAP</sequence>
<evidence type="ECO:0000259" key="10">
    <source>
        <dbReference type="Pfam" id="PF05154"/>
    </source>
</evidence>
<feature type="transmembrane region" description="Helical" evidence="9">
    <location>
        <begin position="139"/>
        <end position="164"/>
    </location>
</feature>
<dbReference type="PANTHER" id="PTHR21016">
    <property type="entry name" value="BETA-AMYLOID BINDING PROTEIN-RELATED"/>
    <property type="match status" value="1"/>
</dbReference>
<keyword evidence="5 9" id="KW-1133">Transmembrane helix</keyword>
<evidence type="ECO:0000256" key="9">
    <source>
        <dbReference type="SAM" id="Phobius"/>
    </source>
</evidence>
<dbReference type="AlphaFoldDB" id="A0AAD4H7Q9"/>
<keyword evidence="3 9" id="KW-0812">Transmembrane</keyword>
<proteinExistence type="inferred from homology"/>
<dbReference type="InterPro" id="IPR007829">
    <property type="entry name" value="TM2"/>
</dbReference>
<feature type="domain" description="TM2" evidence="10">
    <location>
        <begin position="109"/>
        <end position="157"/>
    </location>
</feature>
<comment type="similarity">
    <text evidence="2">Belongs to the TM2 family.</text>
</comment>
<dbReference type="EMBL" id="JAAAIL010000582">
    <property type="protein sequence ID" value="KAG0274608.1"/>
    <property type="molecule type" value="Genomic_DNA"/>
</dbReference>
<keyword evidence="4" id="KW-0732">Signal</keyword>
<feature type="region of interest" description="Disordered" evidence="8">
    <location>
        <begin position="1"/>
        <end position="22"/>
    </location>
</feature>
<name>A0AAD4H7Q9_9FUNG</name>
<evidence type="ECO:0000313" key="12">
    <source>
        <dbReference type="Proteomes" id="UP001194580"/>
    </source>
</evidence>
<comment type="subcellular location">
    <subcellularLocation>
        <location evidence="1">Membrane</location>
        <topology evidence="1">Multi-pass membrane protein</topology>
    </subcellularLocation>
</comment>
<organism evidence="11 12">
    <name type="scientific">Linnemannia exigua</name>
    <dbReference type="NCBI Taxonomy" id="604196"/>
    <lineage>
        <taxon>Eukaryota</taxon>
        <taxon>Fungi</taxon>
        <taxon>Fungi incertae sedis</taxon>
        <taxon>Mucoromycota</taxon>
        <taxon>Mortierellomycotina</taxon>
        <taxon>Mortierellomycetes</taxon>
        <taxon>Mortierellales</taxon>
        <taxon>Mortierellaceae</taxon>
        <taxon>Linnemannia</taxon>
    </lineage>
</organism>
<evidence type="ECO:0000256" key="7">
    <source>
        <dbReference type="ARBA" id="ARBA00023180"/>
    </source>
</evidence>
<feature type="transmembrane region" description="Helical" evidence="9">
    <location>
        <begin position="55"/>
        <end position="76"/>
    </location>
</feature>
<dbReference type="Proteomes" id="UP001194580">
    <property type="component" value="Unassembled WGS sequence"/>
</dbReference>
<evidence type="ECO:0000256" key="8">
    <source>
        <dbReference type="SAM" id="MobiDB-lite"/>
    </source>
</evidence>
<evidence type="ECO:0000256" key="5">
    <source>
        <dbReference type="ARBA" id="ARBA00022989"/>
    </source>
</evidence>
<evidence type="ECO:0000313" key="11">
    <source>
        <dbReference type="EMBL" id="KAG0274608.1"/>
    </source>
</evidence>
<dbReference type="InterPro" id="IPR050932">
    <property type="entry name" value="TM2D1-3-like"/>
</dbReference>
<evidence type="ECO:0000256" key="2">
    <source>
        <dbReference type="ARBA" id="ARBA00008284"/>
    </source>
</evidence>
<evidence type="ECO:0000256" key="4">
    <source>
        <dbReference type="ARBA" id="ARBA00022729"/>
    </source>
</evidence>
<dbReference type="PANTHER" id="PTHR21016:SF7">
    <property type="entry name" value="TM2 DOMAIN-CONTAINING PROTEIN 3"/>
    <property type="match status" value="1"/>
</dbReference>
<feature type="transmembrane region" description="Helical" evidence="9">
    <location>
        <begin position="110"/>
        <end position="127"/>
    </location>
</feature>
<reference evidence="11" key="1">
    <citation type="journal article" date="2020" name="Fungal Divers.">
        <title>Resolving the Mortierellaceae phylogeny through synthesis of multi-gene phylogenetics and phylogenomics.</title>
        <authorList>
            <person name="Vandepol N."/>
            <person name="Liber J."/>
            <person name="Desiro A."/>
            <person name="Na H."/>
            <person name="Kennedy M."/>
            <person name="Barry K."/>
            <person name="Grigoriev I.V."/>
            <person name="Miller A.N."/>
            <person name="O'Donnell K."/>
            <person name="Stajich J.E."/>
            <person name="Bonito G."/>
        </authorList>
    </citation>
    <scope>NUCLEOTIDE SEQUENCE</scope>
    <source>
        <strain evidence="11">NRRL 28262</strain>
    </source>
</reference>
<keyword evidence="12" id="KW-1185">Reference proteome</keyword>